<dbReference type="RefSeq" id="WP_245688675.1">
    <property type="nucleotide sequence ID" value="NZ_FNGE01000003.1"/>
</dbReference>
<dbReference type="GO" id="GO:0140359">
    <property type="term" value="F:ABC-type transporter activity"/>
    <property type="evidence" value="ECO:0007669"/>
    <property type="project" value="InterPro"/>
</dbReference>
<feature type="transmembrane region" description="Helical" evidence="1">
    <location>
        <begin position="191"/>
        <end position="215"/>
    </location>
</feature>
<protein>
    <submittedName>
        <fullName evidence="2">Cu-processing system permease protein</fullName>
    </submittedName>
</protein>
<keyword evidence="1" id="KW-0812">Transmembrane</keyword>
<gene>
    <name evidence="2" type="ORF">SAMN04487971_10372</name>
</gene>
<dbReference type="PANTHER" id="PTHR43471:SF1">
    <property type="entry name" value="ABC TRANSPORTER PERMEASE PROTEIN NOSY-RELATED"/>
    <property type="match status" value="1"/>
</dbReference>
<name>A0A1G9EPN2_9RHOB</name>
<dbReference type="AlphaFoldDB" id="A0A1G9EPN2"/>
<keyword evidence="3" id="KW-1185">Reference proteome</keyword>
<dbReference type="PANTHER" id="PTHR43471">
    <property type="entry name" value="ABC TRANSPORTER PERMEASE"/>
    <property type="match status" value="1"/>
</dbReference>
<evidence type="ECO:0000313" key="3">
    <source>
        <dbReference type="Proteomes" id="UP000199555"/>
    </source>
</evidence>
<evidence type="ECO:0000313" key="2">
    <source>
        <dbReference type="EMBL" id="SDK78038.1"/>
    </source>
</evidence>
<accession>A0A1G9EPN2</accession>
<evidence type="ECO:0000256" key="1">
    <source>
        <dbReference type="SAM" id="Phobius"/>
    </source>
</evidence>
<proteinExistence type="predicted"/>
<feature type="transmembrane region" description="Helical" evidence="1">
    <location>
        <begin position="267"/>
        <end position="287"/>
    </location>
</feature>
<organism evidence="2 3">
    <name type="scientific">Paracoccus chinensis</name>
    <dbReference type="NCBI Taxonomy" id="525640"/>
    <lineage>
        <taxon>Bacteria</taxon>
        <taxon>Pseudomonadati</taxon>
        <taxon>Pseudomonadota</taxon>
        <taxon>Alphaproteobacteria</taxon>
        <taxon>Rhodobacterales</taxon>
        <taxon>Paracoccaceae</taxon>
        <taxon>Paracoccus</taxon>
    </lineage>
</organism>
<feature type="transmembrane region" description="Helical" evidence="1">
    <location>
        <begin position="125"/>
        <end position="149"/>
    </location>
</feature>
<sequence>MTTETTSFALPAATRRPTMPTSPVLTIARRELAEGLRNRWVVSTTVLLAALASAIAALGSAPTGSTSTGALDVVVVGLASLTIFLVPLIALLISHNAITREAEGGTLLLLLSHPLSRWQVIAGKFLGQLGIMAFATVIGFTFAAGFVVWQHGTEGWQAFGAMTGASILLGAVFLSLGLLASASVQESSTAAGISIGLWLLFVAIYDMALLAVLVAQGGHAIPGWTMDLALVLNPTDAYRLLTLGEGSSAMLSGMGGVFDNSALTPGILVGALVLWCALPLGLAMAVFSRRNL</sequence>
<keyword evidence="1" id="KW-0472">Membrane</keyword>
<dbReference type="STRING" id="525640.SAMN04487971_10372"/>
<dbReference type="Proteomes" id="UP000199555">
    <property type="component" value="Unassembled WGS sequence"/>
</dbReference>
<feature type="transmembrane region" description="Helical" evidence="1">
    <location>
        <begin position="40"/>
        <end position="61"/>
    </location>
</feature>
<feature type="transmembrane region" description="Helical" evidence="1">
    <location>
        <begin position="73"/>
        <end position="93"/>
    </location>
</feature>
<dbReference type="GO" id="GO:0005886">
    <property type="term" value="C:plasma membrane"/>
    <property type="evidence" value="ECO:0007669"/>
    <property type="project" value="UniProtKB-SubCell"/>
</dbReference>
<dbReference type="Pfam" id="PF12679">
    <property type="entry name" value="ABC2_membrane_2"/>
    <property type="match status" value="1"/>
</dbReference>
<feature type="transmembrane region" description="Helical" evidence="1">
    <location>
        <begin position="155"/>
        <end position="179"/>
    </location>
</feature>
<keyword evidence="1" id="KW-1133">Transmembrane helix</keyword>
<reference evidence="3" key="1">
    <citation type="submission" date="2016-10" db="EMBL/GenBank/DDBJ databases">
        <authorList>
            <person name="Varghese N."/>
            <person name="Submissions S."/>
        </authorList>
    </citation>
    <scope>NUCLEOTIDE SEQUENCE [LARGE SCALE GENOMIC DNA]</scope>
    <source>
        <strain evidence="3">CGMCC 1.7655</strain>
    </source>
</reference>
<dbReference type="EMBL" id="FNGE01000003">
    <property type="protein sequence ID" value="SDK78038.1"/>
    <property type="molecule type" value="Genomic_DNA"/>
</dbReference>